<evidence type="ECO:0000259" key="9">
    <source>
        <dbReference type="PROSITE" id="PS50108"/>
    </source>
</evidence>
<dbReference type="Gene3D" id="3.90.810.10">
    <property type="entry name" value="CRIB domain"/>
    <property type="match status" value="1"/>
</dbReference>
<dbReference type="GO" id="GO:0005634">
    <property type="term" value="C:nucleus"/>
    <property type="evidence" value="ECO:0007669"/>
    <property type="project" value="UniProtKB-SubCell"/>
</dbReference>
<protein>
    <submittedName>
        <fullName evidence="12">Wiskott-Aldrich syndrome 1</fullName>
    </submittedName>
</protein>
<comment type="subcellular location">
    <subcellularLocation>
        <location evidence="2">Cytoplasm</location>
        <location evidence="2">Cytoskeleton</location>
    </subcellularLocation>
    <subcellularLocation>
        <location evidence="1">Nucleus</location>
    </subcellularLocation>
</comment>
<evidence type="ECO:0000256" key="6">
    <source>
        <dbReference type="ARBA" id="ARBA00023212"/>
    </source>
</evidence>
<feature type="region of interest" description="Disordered" evidence="8">
    <location>
        <begin position="148"/>
        <end position="167"/>
    </location>
</feature>
<evidence type="ECO:0000256" key="8">
    <source>
        <dbReference type="SAM" id="MobiDB-lite"/>
    </source>
</evidence>
<dbReference type="CDD" id="cd00132">
    <property type="entry name" value="CRIB"/>
    <property type="match status" value="1"/>
</dbReference>
<dbReference type="GO" id="GO:0051666">
    <property type="term" value="P:actin cortical patch localization"/>
    <property type="evidence" value="ECO:0007669"/>
    <property type="project" value="EnsemblFungi"/>
</dbReference>
<reference evidence="12 13" key="1">
    <citation type="submission" date="2016-04" db="EMBL/GenBank/DDBJ databases">
        <title>Evolutionary innovation and constraint leading to complex multicellularity in the Ascomycota.</title>
        <authorList>
            <person name="Cisse O."/>
            <person name="Nguyen A."/>
            <person name="Hewitt D.A."/>
            <person name="Jedd G."/>
            <person name="Stajich J.E."/>
        </authorList>
    </citation>
    <scope>NUCLEOTIDE SEQUENCE [LARGE SCALE GENOMIC DNA]</scope>
    <source>
        <strain evidence="12 13">DAH-3</strain>
    </source>
</reference>
<feature type="compositionally biased region" description="Pro residues" evidence="8">
    <location>
        <begin position="452"/>
        <end position="463"/>
    </location>
</feature>
<name>A0A1U7LJZ1_NEOID</name>
<dbReference type="InterPro" id="IPR000095">
    <property type="entry name" value="CRIB_dom"/>
</dbReference>
<evidence type="ECO:0000259" key="10">
    <source>
        <dbReference type="PROSITE" id="PS50229"/>
    </source>
</evidence>
<dbReference type="GO" id="GO:2000601">
    <property type="term" value="P:positive regulation of Arp2/3 complex-mediated actin nucleation"/>
    <property type="evidence" value="ECO:0007669"/>
    <property type="project" value="EnsemblFungi"/>
</dbReference>
<dbReference type="GO" id="GO:0032233">
    <property type="term" value="P:positive regulation of actin filament bundle assembly"/>
    <property type="evidence" value="ECO:0007669"/>
    <property type="project" value="EnsemblFungi"/>
</dbReference>
<dbReference type="GO" id="GO:0140224">
    <property type="term" value="C:SLAC complex"/>
    <property type="evidence" value="ECO:0007669"/>
    <property type="project" value="EnsemblFungi"/>
</dbReference>
<dbReference type="InterPro" id="IPR011993">
    <property type="entry name" value="PH-like_dom_sf"/>
</dbReference>
<keyword evidence="13" id="KW-1185">Reference proteome</keyword>
<proteinExistence type="predicted"/>
<dbReference type="Gene3D" id="2.30.29.30">
    <property type="entry name" value="Pleckstrin-homology domain (PH domain)/Phosphotyrosine-binding domain (PTB)"/>
    <property type="match status" value="1"/>
</dbReference>
<feature type="domain" description="CRIB" evidence="9">
    <location>
        <begin position="168"/>
        <end position="181"/>
    </location>
</feature>
<dbReference type="PROSITE" id="PS50229">
    <property type="entry name" value="WH1"/>
    <property type="match status" value="1"/>
</dbReference>
<keyword evidence="5" id="KW-0677">Repeat</keyword>
<dbReference type="FunFam" id="2.30.29.30:FF:000281">
    <property type="entry name" value="Actin associated protein"/>
    <property type="match status" value="1"/>
</dbReference>
<dbReference type="GO" id="GO:0003779">
    <property type="term" value="F:actin binding"/>
    <property type="evidence" value="ECO:0007669"/>
    <property type="project" value="EnsemblFungi"/>
</dbReference>
<feature type="compositionally biased region" description="Pro residues" evidence="8">
    <location>
        <begin position="502"/>
        <end position="512"/>
    </location>
</feature>
<evidence type="ECO:0000256" key="1">
    <source>
        <dbReference type="ARBA" id="ARBA00004123"/>
    </source>
</evidence>
<dbReference type="PROSITE" id="PS50108">
    <property type="entry name" value="CRIB"/>
    <property type="match status" value="1"/>
</dbReference>
<feature type="compositionally biased region" description="Low complexity" evidence="8">
    <location>
        <begin position="384"/>
        <end position="393"/>
    </location>
</feature>
<evidence type="ECO:0000313" key="12">
    <source>
        <dbReference type="EMBL" id="OLL22959.1"/>
    </source>
</evidence>
<dbReference type="STRING" id="1198029.A0A1U7LJZ1"/>
<feature type="region of interest" description="Disordered" evidence="8">
    <location>
        <begin position="232"/>
        <end position="566"/>
    </location>
</feature>
<evidence type="ECO:0000256" key="5">
    <source>
        <dbReference type="ARBA" id="ARBA00022737"/>
    </source>
</evidence>
<dbReference type="AlphaFoldDB" id="A0A1U7LJZ1"/>
<evidence type="ECO:0000256" key="7">
    <source>
        <dbReference type="ARBA" id="ARBA00023242"/>
    </source>
</evidence>
<dbReference type="InterPro" id="IPR003124">
    <property type="entry name" value="WH2_dom"/>
</dbReference>
<dbReference type="SMART" id="SM00461">
    <property type="entry name" value="WH1"/>
    <property type="match status" value="1"/>
</dbReference>
<feature type="compositionally biased region" description="Pro residues" evidence="8">
    <location>
        <begin position="471"/>
        <end position="495"/>
    </location>
</feature>
<dbReference type="SUPFAM" id="SSF47912">
    <property type="entry name" value="Wiscott-Aldrich syndrome protein, WASP, C-terminal domain"/>
    <property type="match status" value="1"/>
</dbReference>
<organism evidence="12 13">
    <name type="scientific">Neolecta irregularis (strain DAH-3)</name>
    <dbReference type="NCBI Taxonomy" id="1198029"/>
    <lineage>
        <taxon>Eukaryota</taxon>
        <taxon>Fungi</taxon>
        <taxon>Dikarya</taxon>
        <taxon>Ascomycota</taxon>
        <taxon>Taphrinomycotina</taxon>
        <taxon>Neolectales</taxon>
        <taxon>Neolectaceae</taxon>
        <taxon>Neolecta</taxon>
    </lineage>
</organism>
<dbReference type="GO" id="GO:0045010">
    <property type="term" value="P:actin nucleation"/>
    <property type="evidence" value="ECO:0007669"/>
    <property type="project" value="EnsemblFungi"/>
</dbReference>
<evidence type="ECO:0000313" key="13">
    <source>
        <dbReference type="Proteomes" id="UP000186594"/>
    </source>
</evidence>
<dbReference type="InterPro" id="IPR000697">
    <property type="entry name" value="WH1/EVH1_dom"/>
</dbReference>
<keyword evidence="4" id="KW-0597">Phosphoprotein</keyword>
<dbReference type="OMA" id="EYNQDRK"/>
<dbReference type="CDD" id="cd01205">
    <property type="entry name" value="EVH1_WASP-like"/>
    <property type="match status" value="1"/>
</dbReference>
<dbReference type="OrthoDB" id="8963340at2759"/>
<dbReference type="Proteomes" id="UP000186594">
    <property type="component" value="Unassembled WGS sequence"/>
</dbReference>
<dbReference type="Pfam" id="PF00568">
    <property type="entry name" value="WH1"/>
    <property type="match status" value="1"/>
</dbReference>
<keyword evidence="3" id="KW-0963">Cytoplasm</keyword>
<dbReference type="PROSITE" id="PS51082">
    <property type="entry name" value="WH2"/>
    <property type="match status" value="1"/>
</dbReference>
<sequence length="640" mass="68257">MGKICPLYVSQKSFLTAQPSISPSDREHIRRAVPQDNNKIIAASVARLYVAHPFPNKWRYTGLCGAAVFAFDKTSNTSFLKLVDLMSGRGVLWDQELYEGCEYNQDRTFFHSLEIEKCQVGLSFSEESEASSFYNKVQKNLSTFKGSKKNQTSQLSKKSKGDIDRSSISGPVDFRRVSHIGFDADKGFTIDSSDPQWSSLLAQLDELGISRDQIEQNADFIKEFVAQNGGAEALAPPYEPEPEQLPAQTSPRLRPVPPPVPRNSRRGPPPPVPSRGSRRYSLSNEIPAQDSLNPPRNISPLPPLNTPRNASPIPPPPSFQGPARPPKVPLQSQNGAAPPPPRFPVPPPFERTSSLASSASQRRNQVPPPVPLRQRGAPIPPKSSSPSIPHRIPVNGSTTFPVPPSFAEQPSASPPRRIISSSAEGHVYQQAVPLRSVPLPPSVPSGTSIPNNGPPIPHPPLPPMSNVAIAAPPPPPPPPVSNVTAAPPPPPPPPSMSNVTAAPPPPPPPPPMSNVTTTAAPPPPPPLLNSASTISSIPLAPPAPHLPNRDHDSSFSPPKIDVSMPPGRADLLASIRSAGGIGALKKAKTNPERPVRTVSGNTAAGGGNQDLSNALAMALSARKGKVAHSDDEDEKDDDWD</sequence>
<dbReference type="InterPro" id="IPR036936">
    <property type="entry name" value="CRIB_dom_sf"/>
</dbReference>
<dbReference type="GO" id="GO:0071933">
    <property type="term" value="F:Arp2/3 complex binding"/>
    <property type="evidence" value="ECO:0007669"/>
    <property type="project" value="EnsemblFungi"/>
</dbReference>
<dbReference type="InterPro" id="IPR011026">
    <property type="entry name" value="WAS_C"/>
</dbReference>
<evidence type="ECO:0000256" key="3">
    <source>
        <dbReference type="ARBA" id="ARBA00022490"/>
    </source>
</evidence>
<feature type="compositionally biased region" description="Pro residues" evidence="8">
    <location>
        <begin position="312"/>
        <end position="328"/>
    </location>
</feature>
<keyword evidence="7" id="KW-0539">Nucleus</keyword>
<dbReference type="EMBL" id="LXFE01002511">
    <property type="protein sequence ID" value="OLL22959.1"/>
    <property type="molecule type" value="Genomic_DNA"/>
</dbReference>
<dbReference type="SUPFAM" id="SSF50729">
    <property type="entry name" value="PH domain-like"/>
    <property type="match status" value="1"/>
</dbReference>
<feature type="compositionally biased region" description="Low complexity" evidence="8">
    <location>
        <begin position="410"/>
        <end position="423"/>
    </location>
</feature>
<dbReference type="Pfam" id="PF00786">
    <property type="entry name" value="PBD"/>
    <property type="match status" value="1"/>
</dbReference>
<feature type="compositionally biased region" description="Pro residues" evidence="8">
    <location>
        <begin position="337"/>
        <end position="349"/>
    </location>
</feature>
<dbReference type="InterPro" id="IPR033927">
    <property type="entry name" value="WASPfam_EVH1"/>
</dbReference>
<accession>A0A1U7LJZ1</accession>
<dbReference type="GO" id="GO:0030041">
    <property type="term" value="P:actin filament polymerization"/>
    <property type="evidence" value="ECO:0007669"/>
    <property type="project" value="EnsemblFungi"/>
</dbReference>
<keyword evidence="6" id="KW-0206">Cytoskeleton</keyword>
<evidence type="ECO:0000256" key="2">
    <source>
        <dbReference type="ARBA" id="ARBA00004245"/>
    </source>
</evidence>
<dbReference type="SMART" id="SM00285">
    <property type="entry name" value="PBD"/>
    <property type="match status" value="1"/>
</dbReference>
<feature type="compositionally biased region" description="Polar residues" evidence="8">
    <location>
        <begin position="351"/>
        <end position="364"/>
    </location>
</feature>
<feature type="compositionally biased region" description="Pro residues" evidence="8">
    <location>
        <begin position="254"/>
        <end position="273"/>
    </location>
</feature>
<evidence type="ECO:0000259" key="11">
    <source>
        <dbReference type="PROSITE" id="PS51082"/>
    </source>
</evidence>
<gene>
    <name evidence="12" type="ORF">NEOLI_003525</name>
</gene>
<feature type="compositionally biased region" description="Acidic residues" evidence="8">
    <location>
        <begin position="630"/>
        <end position="640"/>
    </location>
</feature>
<feature type="compositionally biased region" description="Polar residues" evidence="8">
    <location>
        <begin position="280"/>
        <end position="296"/>
    </location>
</feature>
<feature type="compositionally biased region" description="Low complexity" evidence="8">
    <location>
        <begin position="244"/>
        <end position="253"/>
    </location>
</feature>
<comment type="caution">
    <text evidence="12">The sequence shown here is derived from an EMBL/GenBank/DDBJ whole genome shotgun (WGS) entry which is preliminary data.</text>
</comment>
<dbReference type="Pfam" id="PF02205">
    <property type="entry name" value="WH2"/>
    <property type="match status" value="1"/>
</dbReference>
<dbReference type="GO" id="GO:0030479">
    <property type="term" value="C:actin cortical patch"/>
    <property type="evidence" value="ECO:0007669"/>
    <property type="project" value="EnsemblFungi"/>
</dbReference>
<evidence type="ECO:0000256" key="4">
    <source>
        <dbReference type="ARBA" id="ARBA00022553"/>
    </source>
</evidence>
<feature type="region of interest" description="Disordered" evidence="8">
    <location>
        <begin position="583"/>
        <end position="640"/>
    </location>
</feature>
<feature type="domain" description="WH1" evidence="10">
    <location>
        <begin position="33"/>
        <end position="144"/>
    </location>
</feature>
<feature type="domain" description="WH2" evidence="11">
    <location>
        <begin position="567"/>
        <end position="587"/>
    </location>
</feature>